<sequence>MRNEQKLRGRSRLWVALLTALAAGAAVLPPRPASAAKPMQFYIGSQTGANCGGCCSTGYCCTGGVSCEPT</sequence>
<accession>A0A841GIG8</accession>
<dbReference type="RefSeq" id="WP_170039328.1">
    <property type="nucleotide sequence ID" value="NZ_JABDTL010000002.1"/>
</dbReference>
<keyword evidence="1" id="KW-0732">Signal</keyword>
<evidence type="ECO:0000313" key="2">
    <source>
        <dbReference type="EMBL" id="MBB6068431.1"/>
    </source>
</evidence>
<keyword evidence="3" id="KW-1185">Reference proteome</keyword>
<name>A0A841GIG8_9BACT</name>
<protein>
    <submittedName>
        <fullName evidence="2">Uncharacterized protein</fullName>
    </submittedName>
</protein>
<feature type="chain" id="PRO_5032503259" evidence="1">
    <location>
        <begin position="36"/>
        <end position="70"/>
    </location>
</feature>
<organism evidence="2 3">
    <name type="scientific">Longimicrobium terrae</name>
    <dbReference type="NCBI Taxonomy" id="1639882"/>
    <lineage>
        <taxon>Bacteria</taxon>
        <taxon>Pseudomonadati</taxon>
        <taxon>Gemmatimonadota</taxon>
        <taxon>Longimicrobiia</taxon>
        <taxon>Longimicrobiales</taxon>
        <taxon>Longimicrobiaceae</taxon>
        <taxon>Longimicrobium</taxon>
    </lineage>
</organism>
<dbReference type="AlphaFoldDB" id="A0A841GIG8"/>
<gene>
    <name evidence="2" type="ORF">HNQ61_000042</name>
</gene>
<reference evidence="2 3" key="1">
    <citation type="submission" date="2020-08" db="EMBL/GenBank/DDBJ databases">
        <title>Genomic Encyclopedia of Type Strains, Phase IV (KMG-IV): sequencing the most valuable type-strain genomes for metagenomic binning, comparative biology and taxonomic classification.</title>
        <authorList>
            <person name="Goeker M."/>
        </authorList>
    </citation>
    <scope>NUCLEOTIDE SEQUENCE [LARGE SCALE GENOMIC DNA]</scope>
    <source>
        <strain evidence="2 3">DSM 29007</strain>
    </source>
</reference>
<evidence type="ECO:0000313" key="3">
    <source>
        <dbReference type="Proteomes" id="UP000582837"/>
    </source>
</evidence>
<dbReference type="EMBL" id="JACHIA010000001">
    <property type="protein sequence ID" value="MBB6068431.1"/>
    <property type="molecule type" value="Genomic_DNA"/>
</dbReference>
<evidence type="ECO:0000256" key="1">
    <source>
        <dbReference type="SAM" id="SignalP"/>
    </source>
</evidence>
<proteinExistence type="predicted"/>
<dbReference type="Proteomes" id="UP000582837">
    <property type="component" value="Unassembled WGS sequence"/>
</dbReference>
<feature type="signal peptide" evidence="1">
    <location>
        <begin position="1"/>
        <end position="35"/>
    </location>
</feature>
<comment type="caution">
    <text evidence="2">The sequence shown here is derived from an EMBL/GenBank/DDBJ whole genome shotgun (WGS) entry which is preliminary data.</text>
</comment>